<reference evidence="1" key="1">
    <citation type="submission" date="2020-05" db="EMBL/GenBank/DDBJ databases">
        <title>Phylogenomic resolution of chytrid fungi.</title>
        <authorList>
            <person name="Stajich J.E."/>
            <person name="Amses K."/>
            <person name="Simmons R."/>
            <person name="Seto K."/>
            <person name="Myers J."/>
            <person name="Bonds A."/>
            <person name="Quandt C.A."/>
            <person name="Barry K."/>
            <person name="Liu P."/>
            <person name="Grigoriev I."/>
            <person name="Longcore J.E."/>
            <person name="James T.Y."/>
        </authorList>
    </citation>
    <scope>NUCLEOTIDE SEQUENCE</scope>
    <source>
        <strain evidence="1">JEL0513</strain>
    </source>
</reference>
<protein>
    <submittedName>
        <fullName evidence="1">Uncharacterized protein</fullName>
    </submittedName>
</protein>
<evidence type="ECO:0000313" key="2">
    <source>
        <dbReference type="Proteomes" id="UP001211907"/>
    </source>
</evidence>
<comment type="caution">
    <text evidence="1">The sequence shown here is derived from an EMBL/GenBank/DDBJ whole genome shotgun (WGS) entry which is preliminary data.</text>
</comment>
<proteinExistence type="predicted"/>
<accession>A0AAD5T5D4</accession>
<sequence>HHVTRARHLRRMRMHSYCPVAVAVAKFGRLGSARFCLVTKLKVDLLAALRL</sequence>
<dbReference type="Proteomes" id="UP001211907">
    <property type="component" value="Unassembled WGS sequence"/>
</dbReference>
<keyword evidence="2" id="KW-1185">Reference proteome</keyword>
<organism evidence="1 2">
    <name type="scientific">Physocladia obscura</name>
    <dbReference type="NCBI Taxonomy" id="109957"/>
    <lineage>
        <taxon>Eukaryota</taxon>
        <taxon>Fungi</taxon>
        <taxon>Fungi incertae sedis</taxon>
        <taxon>Chytridiomycota</taxon>
        <taxon>Chytridiomycota incertae sedis</taxon>
        <taxon>Chytridiomycetes</taxon>
        <taxon>Chytridiales</taxon>
        <taxon>Chytriomycetaceae</taxon>
        <taxon>Physocladia</taxon>
    </lineage>
</organism>
<dbReference type="EMBL" id="JADGJH010000347">
    <property type="protein sequence ID" value="KAJ3130838.1"/>
    <property type="molecule type" value="Genomic_DNA"/>
</dbReference>
<gene>
    <name evidence="1" type="ORF">HK100_007366</name>
</gene>
<dbReference type="AlphaFoldDB" id="A0AAD5T5D4"/>
<feature type="non-terminal residue" evidence="1">
    <location>
        <position position="51"/>
    </location>
</feature>
<name>A0AAD5T5D4_9FUNG</name>
<feature type="non-terminal residue" evidence="1">
    <location>
        <position position="1"/>
    </location>
</feature>
<evidence type="ECO:0000313" key="1">
    <source>
        <dbReference type="EMBL" id="KAJ3130838.1"/>
    </source>
</evidence>